<dbReference type="AlphaFoldDB" id="A0A6L8LNL5"/>
<dbReference type="RefSeq" id="WP_160975367.1">
    <property type="nucleotide sequence ID" value="NZ_WWEN01000011.1"/>
</dbReference>
<name>A0A6L8LNL5_9RHOB</name>
<reference evidence="3 4" key="1">
    <citation type="submission" date="2020-01" db="EMBL/GenBank/DDBJ databases">
        <authorList>
            <person name="Chen S."/>
        </authorList>
    </citation>
    <scope>NUCLEOTIDE SEQUENCE [LARGE SCALE GENOMIC DNA]</scope>
    <source>
        <strain evidence="3 4">GS-10</strain>
    </source>
</reference>
<feature type="domain" description="DUF6782" evidence="2">
    <location>
        <begin position="33"/>
        <end position="255"/>
    </location>
</feature>
<proteinExistence type="predicted"/>
<evidence type="ECO:0000259" key="2">
    <source>
        <dbReference type="Pfam" id="PF20573"/>
    </source>
</evidence>
<evidence type="ECO:0000313" key="3">
    <source>
        <dbReference type="EMBL" id="MYM57465.1"/>
    </source>
</evidence>
<gene>
    <name evidence="3" type="ORF">GR167_19265</name>
</gene>
<evidence type="ECO:0000256" key="1">
    <source>
        <dbReference type="SAM" id="SignalP"/>
    </source>
</evidence>
<sequence>MTRVFGFAVLWLFALCAGVSAQPGIALPGDCLSPSAAPRSERQDRVAQLLGRLAPVLEVLPSLQAALSDRRPDICLSEHLHEEHGYMEADGSRIVLNARLEDDILLAILLHELRHLDQLATSVCPSPDLSMQETARAVLGLEADASAVMLLGAWWLRQNGDPGPWAAIEDWPSSRDIAARFAGEMAQGDAPDKAASAAFDQWYRSPERVEQYYQSICGGYLAQLEDSKALPRYQLVPPDYFTQLCRLPDGTPYDCSEPDGTFPR</sequence>
<keyword evidence="4" id="KW-1185">Reference proteome</keyword>
<keyword evidence="1" id="KW-0732">Signal</keyword>
<dbReference type="Pfam" id="PF20573">
    <property type="entry name" value="DUF6782"/>
    <property type="match status" value="1"/>
</dbReference>
<dbReference type="InterPro" id="IPR046709">
    <property type="entry name" value="DUF6782"/>
</dbReference>
<feature type="chain" id="PRO_5027001416" description="DUF6782 domain-containing protein" evidence="1">
    <location>
        <begin position="22"/>
        <end position="264"/>
    </location>
</feature>
<protein>
    <recommendedName>
        <fullName evidence="2">DUF6782 domain-containing protein</fullName>
    </recommendedName>
</protein>
<dbReference type="Proteomes" id="UP000479043">
    <property type="component" value="Unassembled WGS sequence"/>
</dbReference>
<comment type="caution">
    <text evidence="3">The sequence shown here is derived from an EMBL/GenBank/DDBJ whole genome shotgun (WGS) entry which is preliminary data.</text>
</comment>
<evidence type="ECO:0000313" key="4">
    <source>
        <dbReference type="Proteomes" id="UP000479043"/>
    </source>
</evidence>
<dbReference type="EMBL" id="WWEN01000011">
    <property type="protein sequence ID" value="MYM57465.1"/>
    <property type="molecule type" value="Genomic_DNA"/>
</dbReference>
<accession>A0A6L8LNL5</accession>
<feature type="signal peptide" evidence="1">
    <location>
        <begin position="1"/>
        <end position="21"/>
    </location>
</feature>
<organism evidence="3 4">
    <name type="scientific">Thalassovita mangrovi</name>
    <dbReference type="NCBI Taxonomy" id="2692236"/>
    <lineage>
        <taxon>Bacteria</taxon>
        <taxon>Pseudomonadati</taxon>
        <taxon>Pseudomonadota</taxon>
        <taxon>Alphaproteobacteria</taxon>
        <taxon>Rhodobacterales</taxon>
        <taxon>Roseobacteraceae</taxon>
        <taxon>Thalassovita</taxon>
    </lineage>
</organism>